<proteinExistence type="predicted"/>
<sequence>MPSTALLDMDQGALERVGASMQADIDAGRHYGGAVLYVRGSDQHDHLTPAGLTASPQALAAVGGASTGLLYDPDRDLTVIILTAGFIEGLDHMRRLQQLNDLALAAVNG</sequence>
<protein>
    <submittedName>
        <fullName evidence="1">Uncharacterized protein</fullName>
    </submittedName>
</protein>
<evidence type="ECO:0000313" key="1">
    <source>
        <dbReference type="EMBL" id="AYD90345.1"/>
    </source>
</evidence>
<dbReference type="RefSeq" id="WP_120205162.1">
    <property type="nucleotide sequence ID" value="NZ_CP032514.1"/>
</dbReference>
<accession>A0ABM6Z5T0</accession>
<reference evidence="1 2" key="1">
    <citation type="submission" date="2018-09" db="EMBL/GenBank/DDBJ databases">
        <authorList>
            <person name="Li J."/>
        </authorList>
    </citation>
    <scope>NUCLEOTIDE SEQUENCE [LARGE SCALE GENOMIC DNA]</scope>
    <source>
        <strain evidence="1 2">2129</strain>
    </source>
</reference>
<name>A0ABM6Z5T0_9ACTO</name>
<keyword evidence="2" id="KW-1185">Reference proteome</keyword>
<organism evidence="1 2">
    <name type="scientific">Actinomyces lilanjuaniae</name>
    <dbReference type="NCBI Taxonomy" id="2321394"/>
    <lineage>
        <taxon>Bacteria</taxon>
        <taxon>Bacillati</taxon>
        <taxon>Actinomycetota</taxon>
        <taxon>Actinomycetes</taxon>
        <taxon>Actinomycetales</taxon>
        <taxon>Actinomycetaceae</taxon>
        <taxon>Actinomyces</taxon>
    </lineage>
</organism>
<dbReference type="EMBL" id="CP032514">
    <property type="protein sequence ID" value="AYD90345.1"/>
    <property type="molecule type" value="Genomic_DNA"/>
</dbReference>
<evidence type="ECO:0000313" key="2">
    <source>
        <dbReference type="Proteomes" id="UP000273001"/>
    </source>
</evidence>
<dbReference type="Proteomes" id="UP000273001">
    <property type="component" value="Chromosome"/>
</dbReference>
<gene>
    <name evidence="1" type="ORF">D5R93_10645</name>
</gene>